<organism evidence="3 4">
    <name type="scientific">Halosimplex pelagicum</name>
    <dbReference type="NCBI Taxonomy" id="869886"/>
    <lineage>
        <taxon>Archaea</taxon>
        <taxon>Methanobacteriati</taxon>
        <taxon>Methanobacteriota</taxon>
        <taxon>Stenosarchaea group</taxon>
        <taxon>Halobacteria</taxon>
        <taxon>Halobacteriales</taxon>
        <taxon>Haloarculaceae</taxon>
        <taxon>Halosimplex</taxon>
    </lineage>
</organism>
<gene>
    <name evidence="3" type="ORF">HZS54_20695</name>
</gene>
<sequence length="95" mass="9003">MPESGGPVGTTELPPPTLRGTDTPTATPAETAVPNGTVANGTASPNGTVGPNATVANGTATVTDGASDGLGSGFGLTAVIVAAVLFGALALSRRD</sequence>
<keyword evidence="2" id="KW-0472">Membrane</keyword>
<keyword evidence="4" id="KW-1185">Reference proteome</keyword>
<keyword evidence="2" id="KW-0812">Transmembrane</keyword>
<proteinExistence type="predicted"/>
<reference evidence="3 4" key="1">
    <citation type="submission" date="2020-07" db="EMBL/GenBank/DDBJ databases">
        <title>Halosimplex litoreum sp. nov. and Halosimplex rubrum sp. nov., isolated from different salt environments.</title>
        <authorList>
            <person name="Cui H."/>
        </authorList>
    </citation>
    <scope>NUCLEOTIDE SEQUENCE [LARGE SCALE GENOMIC DNA]</scope>
    <source>
        <strain evidence="3 4">R2</strain>
    </source>
</reference>
<feature type="compositionally biased region" description="Polar residues" evidence="1">
    <location>
        <begin position="37"/>
        <end position="51"/>
    </location>
</feature>
<evidence type="ECO:0000313" key="3">
    <source>
        <dbReference type="EMBL" id="QLH83901.1"/>
    </source>
</evidence>
<dbReference type="GeneID" id="56085062"/>
<feature type="compositionally biased region" description="Low complexity" evidence="1">
    <location>
        <begin position="21"/>
        <end position="34"/>
    </location>
</feature>
<feature type="region of interest" description="Disordered" evidence="1">
    <location>
        <begin position="1"/>
        <end position="52"/>
    </location>
</feature>
<evidence type="ECO:0000256" key="1">
    <source>
        <dbReference type="SAM" id="MobiDB-lite"/>
    </source>
</evidence>
<dbReference type="AlphaFoldDB" id="A0A7D5PB62"/>
<dbReference type="Proteomes" id="UP000509346">
    <property type="component" value="Chromosome"/>
</dbReference>
<keyword evidence="2" id="KW-1133">Transmembrane helix</keyword>
<name>A0A7D5PB62_9EURY</name>
<dbReference type="KEGG" id="hpel:HZS54_20695"/>
<evidence type="ECO:0000313" key="4">
    <source>
        <dbReference type="Proteomes" id="UP000509346"/>
    </source>
</evidence>
<protein>
    <submittedName>
        <fullName evidence="3">Uncharacterized protein</fullName>
    </submittedName>
</protein>
<dbReference type="EMBL" id="CP058909">
    <property type="protein sequence ID" value="QLH83901.1"/>
    <property type="molecule type" value="Genomic_DNA"/>
</dbReference>
<evidence type="ECO:0000256" key="2">
    <source>
        <dbReference type="SAM" id="Phobius"/>
    </source>
</evidence>
<feature type="transmembrane region" description="Helical" evidence="2">
    <location>
        <begin position="70"/>
        <end position="91"/>
    </location>
</feature>
<dbReference type="RefSeq" id="WP_179918977.1">
    <property type="nucleotide sequence ID" value="NZ_CP058909.1"/>
</dbReference>
<accession>A0A7D5PB62</accession>